<dbReference type="Pfam" id="PF13180">
    <property type="entry name" value="PDZ_2"/>
    <property type="match status" value="1"/>
</dbReference>
<evidence type="ECO:0000256" key="2">
    <source>
        <dbReference type="ARBA" id="ARBA00022670"/>
    </source>
</evidence>
<organism evidence="6 7">
    <name type="scientific">Aminithiophilus ramosus</name>
    <dbReference type="NCBI Taxonomy" id="3029084"/>
    <lineage>
        <taxon>Bacteria</taxon>
        <taxon>Thermotogati</taxon>
        <taxon>Synergistota</taxon>
        <taxon>Synergistia</taxon>
        <taxon>Synergistales</taxon>
        <taxon>Aminithiophilaceae</taxon>
        <taxon>Aminithiophilus</taxon>
    </lineage>
</organism>
<keyword evidence="2" id="KW-0645">Protease</keyword>
<dbReference type="SUPFAM" id="SSF50494">
    <property type="entry name" value="Trypsin-like serine proteases"/>
    <property type="match status" value="1"/>
</dbReference>
<evidence type="ECO:0000256" key="3">
    <source>
        <dbReference type="ARBA" id="ARBA00022801"/>
    </source>
</evidence>
<dbReference type="InterPro" id="IPR043504">
    <property type="entry name" value="Peptidase_S1_PA_chymotrypsin"/>
</dbReference>
<dbReference type="InterPro" id="IPR041489">
    <property type="entry name" value="PDZ_6"/>
</dbReference>
<sequence length="462" mass="49466">MKSGKVLVRLLVLIGLAGALAVSGPGSARAQDPFTGNTVAKIAEKASPAVVNIDTEAMVKRSFSPFAEDPFFRRFFGEEYERFSRVVPMRGKGSGFVVTEDGYIITNNHVVQGADKITVSLSDGRSFEAKPVGHDPTFDLAVIKIEAKGLPVLELGRSETASVGEWVVAIGNPYGFEHSVTVGVLSAKNRSVHAGDINFDGFLQTDAAINPGNSGGPLLNLEGQVLGINTAIVPYAQGIGFAVPIDMAKDVLDDLIRFGKVNRGWLGVYIQPLTKEFAETYSFEGDKGAVVADVVPGSPADRSGLMRGDVIVSINGKTIENHQDVSAFVRRQLAGDTVKVEIVRSGTKKSLDVKLGEIPGQIAQSEKVTKLIETMGIEVDSVTGELKQEFNLPDNEGAVVSKVVPGSPADRLGLRRGDLIIEINGVKIKGAQSLEESFSTQNKAIVLLVWREGRTFFVSMRI</sequence>
<dbReference type="CDD" id="cd10839">
    <property type="entry name" value="cpPDZ1_DegP-like"/>
    <property type="match status" value="1"/>
</dbReference>
<keyword evidence="7" id="KW-1185">Reference proteome</keyword>
<dbReference type="InterPro" id="IPR009003">
    <property type="entry name" value="Peptidase_S1_PA"/>
</dbReference>
<dbReference type="PANTHER" id="PTHR22939">
    <property type="entry name" value="SERINE PROTEASE FAMILY S1C HTRA-RELATED"/>
    <property type="match status" value="1"/>
</dbReference>
<dbReference type="Gene3D" id="2.40.10.10">
    <property type="entry name" value="Trypsin-like serine proteases"/>
    <property type="match status" value="2"/>
</dbReference>
<evidence type="ECO:0000256" key="4">
    <source>
        <dbReference type="SAM" id="SignalP"/>
    </source>
</evidence>
<dbReference type="Proteomes" id="UP000671879">
    <property type="component" value="Chromosome"/>
</dbReference>
<dbReference type="GO" id="GO:0004252">
    <property type="term" value="F:serine-type endopeptidase activity"/>
    <property type="evidence" value="ECO:0007669"/>
    <property type="project" value="InterPro"/>
</dbReference>
<dbReference type="InterPro" id="IPR001940">
    <property type="entry name" value="Peptidase_S1C"/>
</dbReference>
<evidence type="ECO:0000313" key="6">
    <source>
        <dbReference type="EMBL" id="QTX31348.1"/>
    </source>
</evidence>
<dbReference type="KEGG" id="aram:KAR29_08115"/>
<dbReference type="PRINTS" id="PR00834">
    <property type="entry name" value="PROTEASES2C"/>
</dbReference>
<protein>
    <submittedName>
        <fullName evidence="6">Trypsin-like peptidase domain-containing protein</fullName>
    </submittedName>
</protein>
<feature type="chain" id="PRO_5040380806" evidence="4">
    <location>
        <begin position="31"/>
        <end position="462"/>
    </location>
</feature>
<evidence type="ECO:0000259" key="5">
    <source>
        <dbReference type="PROSITE" id="PS50106"/>
    </source>
</evidence>
<dbReference type="EMBL" id="CP072943">
    <property type="protein sequence ID" value="QTX31348.1"/>
    <property type="molecule type" value="Genomic_DNA"/>
</dbReference>
<comment type="similarity">
    <text evidence="1">Belongs to the peptidase S1C family.</text>
</comment>
<evidence type="ECO:0000256" key="1">
    <source>
        <dbReference type="ARBA" id="ARBA00010541"/>
    </source>
</evidence>
<dbReference type="Pfam" id="PF13365">
    <property type="entry name" value="Trypsin_2"/>
    <property type="match status" value="1"/>
</dbReference>
<dbReference type="GO" id="GO:0006508">
    <property type="term" value="P:proteolysis"/>
    <property type="evidence" value="ECO:0007669"/>
    <property type="project" value="UniProtKB-KW"/>
</dbReference>
<reference evidence="7" key="1">
    <citation type="submission" date="2021-04" db="EMBL/GenBank/DDBJ databases">
        <title>A novel Synergistetes isolate from a pyrite-forming mixed culture.</title>
        <authorList>
            <person name="Bunk B."/>
            <person name="Sproer C."/>
            <person name="Spring S."/>
            <person name="Pester M."/>
        </authorList>
    </citation>
    <scope>NUCLEOTIDE SEQUENCE [LARGE SCALE GENOMIC DNA]</scope>
    <source>
        <strain evidence="7">J.5.4.2-T.3.5.2</strain>
    </source>
</reference>
<dbReference type="RefSeq" id="WP_274372502.1">
    <property type="nucleotide sequence ID" value="NZ_CP072943.1"/>
</dbReference>
<feature type="domain" description="PDZ" evidence="5">
    <location>
        <begin position="375"/>
        <end position="430"/>
    </location>
</feature>
<dbReference type="PANTHER" id="PTHR22939:SF129">
    <property type="entry name" value="SERINE PROTEASE HTRA2, MITOCHONDRIAL"/>
    <property type="match status" value="1"/>
</dbReference>
<dbReference type="InterPro" id="IPR036034">
    <property type="entry name" value="PDZ_sf"/>
</dbReference>
<gene>
    <name evidence="6" type="ORF">KAR29_08115</name>
</gene>
<dbReference type="Pfam" id="PF17820">
    <property type="entry name" value="PDZ_6"/>
    <property type="match status" value="1"/>
</dbReference>
<feature type="domain" description="PDZ" evidence="5">
    <location>
        <begin position="255"/>
        <end position="346"/>
    </location>
</feature>
<proteinExistence type="inferred from homology"/>
<evidence type="ECO:0000313" key="7">
    <source>
        <dbReference type="Proteomes" id="UP000671879"/>
    </source>
</evidence>
<accession>A0A9Q7AKU7</accession>
<keyword evidence="3" id="KW-0378">Hydrolase</keyword>
<dbReference type="AlphaFoldDB" id="A0A9Q7AKU7"/>
<feature type="signal peptide" evidence="4">
    <location>
        <begin position="1"/>
        <end position="30"/>
    </location>
</feature>
<dbReference type="PROSITE" id="PS50106">
    <property type="entry name" value="PDZ"/>
    <property type="match status" value="2"/>
</dbReference>
<keyword evidence="4" id="KW-0732">Signal</keyword>
<dbReference type="SUPFAM" id="SSF50156">
    <property type="entry name" value="PDZ domain-like"/>
    <property type="match status" value="2"/>
</dbReference>
<dbReference type="SMART" id="SM00228">
    <property type="entry name" value="PDZ"/>
    <property type="match status" value="2"/>
</dbReference>
<dbReference type="Gene3D" id="2.30.42.10">
    <property type="match status" value="2"/>
</dbReference>
<dbReference type="InterPro" id="IPR001478">
    <property type="entry name" value="PDZ"/>
</dbReference>
<name>A0A9Q7AKU7_9BACT</name>